<dbReference type="GO" id="GO:0005524">
    <property type="term" value="F:ATP binding"/>
    <property type="evidence" value="ECO:0007669"/>
    <property type="project" value="UniProtKB-KW"/>
</dbReference>
<evidence type="ECO:0000256" key="1">
    <source>
        <dbReference type="ARBA" id="ARBA00022741"/>
    </source>
</evidence>
<dbReference type="GO" id="GO:0140664">
    <property type="term" value="F:ATP-dependent DNA damage sensor activity"/>
    <property type="evidence" value="ECO:0007669"/>
    <property type="project" value="InterPro"/>
</dbReference>
<dbReference type="InterPro" id="IPR013632">
    <property type="entry name" value="Rad51_C"/>
</dbReference>
<dbReference type="InterPro" id="IPR027417">
    <property type="entry name" value="P-loop_NTPase"/>
</dbReference>
<evidence type="ECO:0000313" key="4">
    <source>
        <dbReference type="EnsemblMetazoa" id="XP_019853343.1"/>
    </source>
</evidence>
<reference evidence="4" key="2">
    <citation type="submission" date="2024-06" db="UniProtKB">
        <authorList>
            <consortium name="EnsemblMetazoa"/>
        </authorList>
    </citation>
    <scope>IDENTIFICATION</scope>
</reference>
<evidence type="ECO:0000256" key="2">
    <source>
        <dbReference type="ARBA" id="ARBA00022840"/>
    </source>
</evidence>
<dbReference type="PANTHER" id="PTHR46456:SF1">
    <property type="entry name" value="DNA REPAIR PROTEIN RAD51 HOMOLOG 2"/>
    <property type="match status" value="1"/>
</dbReference>
<keyword evidence="2" id="KW-0067">ATP-binding</keyword>
<dbReference type="EnsemblMetazoa" id="XM_019997784.1">
    <property type="protein sequence ID" value="XP_019853343.1"/>
    <property type="gene ID" value="LOC105313114"/>
</dbReference>
<name>A0AAN0J9H1_AMPQE</name>
<evidence type="ECO:0000313" key="5">
    <source>
        <dbReference type="Proteomes" id="UP000007879"/>
    </source>
</evidence>
<dbReference type="InterPro" id="IPR020588">
    <property type="entry name" value="RecA_ATP-bd"/>
</dbReference>
<proteinExistence type="predicted"/>
<dbReference type="GO" id="GO:0000400">
    <property type="term" value="F:four-way junction DNA binding"/>
    <property type="evidence" value="ECO:0007669"/>
    <property type="project" value="TreeGrafter"/>
</dbReference>
<evidence type="ECO:0000259" key="3">
    <source>
        <dbReference type="PROSITE" id="PS50162"/>
    </source>
</evidence>
<dbReference type="InterPro" id="IPR003593">
    <property type="entry name" value="AAA+_ATPase"/>
</dbReference>
<dbReference type="Gene3D" id="3.40.50.300">
    <property type="entry name" value="P-loop containing nucleotide triphosphate hydrolases"/>
    <property type="match status" value="1"/>
</dbReference>
<dbReference type="InterPro" id="IPR016467">
    <property type="entry name" value="DNA_recomb/repair_RecA-like"/>
</dbReference>
<dbReference type="GO" id="GO:0000724">
    <property type="term" value="P:double-strand break repair via homologous recombination"/>
    <property type="evidence" value="ECO:0007669"/>
    <property type="project" value="InterPro"/>
</dbReference>
<gene>
    <name evidence="4" type="primary">105313114</name>
</gene>
<dbReference type="KEGG" id="aqu:105313114"/>
<keyword evidence="5" id="KW-1185">Reference proteome</keyword>
<dbReference type="SUPFAM" id="SSF52540">
    <property type="entry name" value="P-loop containing nucleoside triphosphate hydrolases"/>
    <property type="match status" value="1"/>
</dbReference>
<dbReference type="PIRSF" id="PIRSF005856">
    <property type="entry name" value="Rad51"/>
    <property type="match status" value="1"/>
</dbReference>
<dbReference type="GO" id="GO:0003697">
    <property type="term" value="F:single-stranded DNA binding"/>
    <property type="evidence" value="ECO:0007669"/>
    <property type="project" value="TreeGrafter"/>
</dbReference>
<dbReference type="Pfam" id="PF08423">
    <property type="entry name" value="Rad51"/>
    <property type="match status" value="1"/>
</dbReference>
<dbReference type="GO" id="GO:0003690">
    <property type="term" value="F:double-stranded DNA binding"/>
    <property type="evidence" value="ECO:0007669"/>
    <property type="project" value="TreeGrafter"/>
</dbReference>
<feature type="domain" description="RecA family profile 1" evidence="3">
    <location>
        <begin position="75"/>
        <end position="261"/>
    </location>
</feature>
<sequence>MMNALLLEEILEKEDIIKLHKIHIFTGEDFIRSSPLCVMGCLKCTHTQYDNILSVFSHWLAPNHQTALSLYSIYNGTGLLTHLSKIDTALLGGLPAGTITEISGPSGSGKTQFCLMLAVISSLPTRRGGLGKGVSFIDTNCSFSAKRLISIAENWLQSRSISRTLSDSIKQLADKIKIYTELTCTGLEKRINALTSAAATGETADGDIIIIDSLAGLVRKEYDIRTVKGVSDRYQFLSQMSSKLKAYAEEKRIPVIVTSQVSTQFSSSAARGQPSILTSLGISWTHCVDTRLFIEFYKDSNKRKLSIAKSPTGGLISVIVRIEKKGLILDYHETNLHKLTLLSLFLSPDQLDHQISGDSNSYSMTVKDQTDRYTHRVALRE</sequence>
<protein>
    <recommendedName>
        <fullName evidence="3">RecA family profile 1 domain-containing protein</fullName>
    </recommendedName>
</protein>
<dbReference type="GO" id="GO:0005657">
    <property type="term" value="C:replication fork"/>
    <property type="evidence" value="ECO:0007669"/>
    <property type="project" value="TreeGrafter"/>
</dbReference>
<dbReference type="PROSITE" id="PS50162">
    <property type="entry name" value="RECA_2"/>
    <property type="match status" value="1"/>
</dbReference>
<dbReference type="Proteomes" id="UP000007879">
    <property type="component" value="Unassembled WGS sequence"/>
</dbReference>
<accession>A0AAN0J9H1</accession>
<keyword evidence="1" id="KW-0547">Nucleotide-binding</keyword>
<dbReference type="AlphaFoldDB" id="A0AAN0J9H1"/>
<dbReference type="PANTHER" id="PTHR46456">
    <property type="entry name" value="DNA REPAIR PROTEIN RAD51 HOMOLOG 2"/>
    <property type="match status" value="1"/>
</dbReference>
<reference evidence="5" key="1">
    <citation type="journal article" date="2010" name="Nature">
        <title>The Amphimedon queenslandica genome and the evolution of animal complexity.</title>
        <authorList>
            <person name="Srivastava M."/>
            <person name="Simakov O."/>
            <person name="Chapman J."/>
            <person name="Fahey B."/>
            <person name="Gauthier M.E."/>
            <person name="Mitros T."/>
            <person name="Richards G.S."/>
            <person name="Conaco C."/>
            <person name="Dacre M."/>
            <person name="Hellsten U."/>
            <person name="Larroux C."/>
            <person name="Putnam N.H."/>
            <person name="Stanke M."/>
            <person name="Adamska M."/>
            <person name="Darling A."/>
            <person name="Degnan S.M."/>
            <person name="Oakley T.H."/>
            <person name="Plachetzki D.C."/>
            <person name="Zhai Y."/>
            <person name="Adamski M."/>
            <person name="Calcino A."/>
            <person name="Cummins S.F."/>
            <person name="Goodstein D.M."/>
            <person name="Harris C."/>
            <person name="Jackson D.J."/>
            <person name="Leys S.P."/>
            <person name="Shu S."/>
            <person name="Woodcroft B.J."/>
            <person name="Vervoort M."/>
            <person name="Kosik K.S."/>
            <person name="Manning G."/>
            <person name="Degnan B.M."/>
            <person name="Rokhsar D.S."/>
        </authorList>
    </citation>
    <scope>NUCLEOTIDE SEQUENCE [LARGE SCALE GENOMIC DNA]</scope>
</reference>
<dbReference type="SMART" id="SM00382">
    <property type="entry name" value="AAA"/>
    <property type="match status" value="1"/>
</dbReference>
<dbReference type="GO" id="GO:0033063">
    <property type="term" value="C:Rad51B-Rad51C-Rad51D-XRCC2 complex"/>
    <property type="evidence" value="ECO:0007669"/>
    <property type="project" value="InterPro"/>
</dbReference>
<organism evidence="4 5">
    <name type="scientific">Amphimedon queenslandica</name>
    <name type="common">Sponge</name>
    <dbReference type="NCBI Taxonomy" id="400682"/>
    <lineage>
        <taxon>Eukaryota</taxon>
        <taxon>Metazoa</taxon>
        <taxon>Porifera</taxon>
        <taxon>Demospongiae</taxon>
        <taxon>Heteroscleromorpha</taxon>
        <taxon>Haplosclerida</taxon>
        <taxon>Niphatidae</taxon>
        <taxon>Amphimedon</taxon>
    </lineage>
</organism>
<dbReference type="InterPro" id="IPR030548">
    <property type="entry name" value="RAD51B"/>
</dbReference>